<proteinExistence type="predicted"/>
<organism evidence="1 2">
    <name type="scientific">Exophiala xenobiotica</name>
    <dbReference type="NCBI Taxonomy" id="348802"/>
    <lineage>
        <taxon>Eukaryota</taxon>
        <taxon>Fungi</taxon>
        <taxon>Dikarya</taxon>
        <taxon>Ascomycota</taxon>
        <taxon>Pezizomycotina</taxon>
        <taxon>Eurotiomycetes</taxon>
        <taxon>Chaetothyriomycetidae</taxon>
        <taxon>Chaetothyriales</taxon>
        <taxon>Herpotrichiellaceae</taxon>
        <taxon>Exophiala</taxon>
    </lineage>
</organism>
<dbReference type="AlphaFoldDB" id="A0A0D2BHW2"/>
<dbReference type="RefSeq" id="XP_013312485.1">
    <property type="nucleotide sequence ID" value="XM_013457031.1"/>
</dbReference>
<dbReference type="GeneID" id="25332484"/>
<dbReference type="EMBL" id="KN847322">
    <property type="protein sequence ID" value="KIW51901.1"/>
    <property type="molecule type" value="Genomic_DNA"/>
</dbReference>
<gene>
    <name evidence="1" type="ORF">PV05_10576</name>
</gene>
<protein>
    <submittedName>
        <fullName evidence="1">Uncharacterized protein</fullName>
    </submittedName>
</protein>
<dbReference type="OrthoDB" id="10618790at2759"/>
<evidence type="ECO:0000313" key="2">
    <source>
        <dbReference type="Proteomes" id="UP000054342"/>
    </source>
</evidence>
<accession>A0A0D2BHW2</accession>
<reference evidence="1 2" key="1">
    <citation type="submission" date="2015-01" db="EMBL/GenBank/DDBJ databases">
        <title>The Genome Sequence of Exophiala xenobiotica CBS118157.</title>
        <authorList>
            <consortium name="The Broad Institute Genomics Platform"/>
            <person name="Cuomo C."/>
            <person name="de Hoog S."/>
            <person name="Gorbushina A."/>
            <person name="Stielow B."/>
            <person name="Teixiera M."/>
            <person name="Abouelleil A."/>
            <person name="Chapman S.B."/>
            <person name="Priest M."/>
            <person name="Young S.K."/>
            <person name="Wortman J."/>
            <person name="Nusbaum C."/>
            <person name="Birren B."/>
        </authorList>
    </citation>
    <scope>NUCLEOTIDE SEQUENCE [LARGE SCALE GENOMIC DNA]</scope>
    <source>
        <strain evidence="1 2">CBS 118157</strain>
    </source>
</reference>
<name>A0A0D2BHW2_9EURO</name>
<evidence type="ECO:0000313" key="1">
    <source>
        <dbReference type="EMBL" id="KIW51901.1"/>
    </source>
</evidence>
<dbReference type="Proteomes" id="UP000054342">
    <property type="component" value="Unassembled WGS sequence"/>
</dbReference>
<dbReference type="HOGENOM" id="CLU_1749662_0_0_1"/>
<sequence>MSSVTLFVDTEVFSLSSVLAAWTVRFSGSDVNLFPRESSIFPSDARGLLKVGFYLGDGGFCRSLCVTPVRRREDTDGDGDSGVKVQIAGVEVSLLSGYLAAVESKRLDWEEKKKKSRCTLNGATSGLWDGRMWKRRRRKSRAQTETNAI</sequence>
<keyword evidence="2" id="KW-1185">Reference proteome</keyword>